<evidence type="ECO:0000256" key="2">
    <source>
        <dbReference type="ARBA" id="ARBA00023141"/>
    </source>
</evidence>
<keyword evidence="5" id="KW-1185">Reference proteome</keyword>
<dbReference type="EMBL" id="JADOUA010000001">
    <property type="protein sequence ID" value="MBG6085963.1"/>
    <property type="molecule type" value="Genomic_DNA"/>
</dbReference>
<dbReference type="Gene3D" id="3.40.50.10860">
    <property type="entry name" value="Leucine Dehydrogenase, chain A, domain 1"/>
    <property type="match status" value="1"/>
</dbReference>
<evidence type="ECO:0000313" key="4">
    <source>
        <dbReference type="EMBL" id="MBG6085963.1"/>
    </source>
</evidence>
<feature type="domain" description="Shikimate dehydrogenase substrate binding N-terminal" evidence="3">
    <location>
        <begin position="14"/>
        <end position="96"/>
    </location>
</feature>
<protein>
    <submittedName>
        <fullName evidence="4">Shikimate dehydrogenase</fullName>
        <ecNumber evidence="4">1.1.1.25</ecNumber>
    </submittedName>
</protein>
<dbReference type="Gene3D" id="3.40.50.720">
    <property type="entry name" value="NAD(P)-binding Rossmann-like Domain"/>
    <property type="match status" value="1"/>
</dbReference>
<evidence type="ECO:0000259" key="3">
    <source>
        <dbReference type="Pfam" id="PF08501"/>
    </source>
</evidence>
<evidence type="ECO:0000313" key="5">
    <source>
        <dbReference type="Proteomes" id="UP000614047"/>
    </source>
</evidence>
<keyword evidence="4" id="KW-0560">Oxidoreductase</keyword>
<comment type="caution">
    <text evidence="4">The sequence shown here is derived from an EMBL/GenBank/DDBJ whole genome shotgun (WGS) entry which is preliminary data.</text>
</comment>
<keyword evidence="2" id="KW-0028">Amino-acid biosynthesis</keyword>
<sequence>MTPHITGTTRLLVVLGDPVAQVRAPSLVNPLLARLGVDAVLVPVHAPAGRLGTIVRGLRALGNLDGMLVTVPHKIAICAYADELSPAARLAGCVNALRREPDGRWRGDNFDGAGFVRGLSAAGHDPAGRRVLLVGAGGAGRAVAVALLEAGAARLTVRDVDVGRRAELVERLRAVWPDRIEAAPDGGHVVGERPGGGHVDADIAVNATPLGMRPDDPLPLRPGSLRPGTVVADVIMRPRRTSLLAAAAAAGHPVHHGGHMLDHQLDLYRRFFRLDERKADT</sequence>
<dbReference type="Proteomes" id="UP000614047">
    <property type="component" value="Unassembled WGS sequence"/>
</dbReference>
<dbReference type="GO" id="GO:0009423">
    <property type="term" value="P:chorismate biosynthetic process"/>
    <property type="evidence" value="ECO:0007669"/>
    <property type="project" value="TreeGrafter"/>
</dbReference>
<dbReference type="EC" id="1.1.1.25" evidence="4"/>
<dbReference type="RefSeq" id="WP_307828682.1">
    <property type="nucleotide sequence ID" value="NZ_BAABES010000014.1"/>
</dbReference>
<evidence type="ECO:0000256" key="1">
    <source>
        <dbReference type="ARBA" id="ARBA00004871"/>
    </source>
</evidence>
<dbReference type="GO" id="GO:0009073">
    <property type="term" value="P:aromatic amino acid family biosynthetic process"/>
    <property type="evidence" value="ECO:0007669"/>
    <property type="project" value="UniProtKB-KW"/>
</dbReference>
<dbReference type="InterPro" id="IPR013708">
    <property type="entry name" value="Shikimate_DH-bd_N"/>
</dbReference>
<dbReference type="PANTHER" id="PTHR21089">
    <property type="entry name" value="SHIKIMATE DEHYDROGENASE"/>
    <property type="match status" value="1"/>
</dbReference>
<accession>A0A931DCB2</accession>
<dbReference type="GO" id="GO:0005829">
    <property type="term" value="C:cytosol"/>
    <property type="evidence" value="ECO:0007669"/>
    <property type="project" value="TreeGrafter"/>
</dbReference>
<organism evidence="4 5">
    <name type="scientific">Actinomadura viridis</name>
    <dbReference type="NCBI Taxonomy" id="58110"/>
    <lineage>
        <taxon>Bacteria</taxon>
        <taxon>Bacillati</taxon>
        <taxon>Actinomycetota</taxon>
        <taxon>Actinomycetes</taxon>
        <taxon>Streptosporangiales</taxon>
        <taxon>Thermomonosporaceae</taxon>
        <taxon>Actinomadura</taxon>
    </lineage>
</organism>
<dbReference type="InterPro" id="IPR022893">
    <property type="entry name" value="Shikimate_DH_fam"/>
</dbReference>
<dbReference type="AlphaFoldDB" id="A0A931DCB2"/>
<dbReference type="SUPFAM" id="SSF53223">
    <property type="entry name" value="Aminoacid dehydrogenase-like, N-terminal domain"/>
    <property type="match status" value="1"/>
</dbReference>
<dbReference type="InterPro" id="IPR036291">
    <property type="entry name" value="NAD(P)-bd_dom_sf"/>
</dbReference>
<gene>
    <name evidence="4" type="ORF">IW256_000076</name>
</gene>
<dbReference type="GO" id="GO:0050661">
    <property type="term" value="F:NADP binding"/>
    <property type="evidence" value="ECO:0007669"/>
    <property type="project" value="TreeGrafter"/>
</dbReference>
<dbReference type="PANTHER" id="PTHR21089:SF1">
    <property type="entry name" value="BIFUNCTIONAL 3-DEHYDROQUINATE DEHYDRATASE_SHIKIMATE DEHYDROGENASE, CHLOROPLASTIC"/>
    <property type="match status" value="1"/>
</dbReference>
<name>A0A931DCB2_9ACTN</name>
<keyword evidence="2" id="KW-0057">Aromatic amino acid biosynthesis</keyword>
<proteinExistence type="predicted"/>
<reference evidence="4" key="1">
    <citation type="submission" date="2020-11" db="EMBL/GenBank/DDBJ databases">
        <title>Sequencing the genomes of 1000 actinobacteria strains.</title>
        <authorList>
            <person name="Klenk H.-P."/>
        </authorList>
    </citation>
    <scope>NUCLEOTIDE SEQUENCE</scope>
    <source>
        <strain evidence="4">DSM 43175</strain>
    </source>
</reference>
<dbReference type="SUPFAM" id="SSF51735">
    <property type="entry name" value="NAD(P)-binding Rossmann-fold domains"/>
    <property type="match status" value="1"/>
</dbReference>
<dbReference type="GO" id="GO:0019632">
    <property type="term" value="P:shikimate metabolic process"/>
    <property type="evidence" value="ECO:0007669"/>
    <property type="project" value="TreeGrafter"/>
</dbReference>
<dbReference type="InterPro" id="IPR046346">
    <property type="entry name" value="Aminoacid_DH-like_N_sf"/>
</dbReference>
<dbReference type="GO" id="GO:0004764">
    <property type="term" value="F:shikimate 3-dehydrogenase (NADP+) activity"/>
    <property type="evidence" value="ECO:0007669"/>
    <property type="project" value="UniProtKB-EC"/>
</dbReference>
<dbReference type="Pfam" id="PF08501">
    <property type="entry name" value="Shikimate_dh_N"/>
    <property type="match status" value="1"/>
</dbReference>
<comment type="pathway">
    <text evidence="1">Metabolic intermediate biosynthesis; chorismate biosynthesis; chorismate from D-erythrose 4-phosphate and phosphoenolpyruvate: step 4/7.</text>
</comment>